<proteinExistence type="predicted"/>
<feature type="compositionally biased region" description="Basic and acidic residues" evidence="1">
    <location>
        <begin position="68"/>
        <end position="80"/>
    </location>
</feature>
<name>A0AA40FTX7_9HYME</name>
<feature type="region of interest" description="Disordered" evidence="1">
    <location>
        <begin position="45"/>
        <end position="96"/>
    </location>
</feature>
<evidence type="ECO:0000313" key="3">
    <source>
        <dbReference type="Proteomes" id="UP001177670"/>
    </source>
</evidence>
<evidence type="ECO:0000256" key="1">
    <source>
        <dbReference type="SAM" id="MobiDB-lite"/>
    </source>
</evidence>
<keyword evidence="3" id="KW-1185">Reference proteome</keyword>
<sequence>MLLMQTATFIPTSKLRQTTGQTARYGKSRCPSTLRRATKFLRPTRNQVEREREREKDSSILFEEDERNTEGDGSRMEKQRRGWKKREKAKAAETYRGHSLADGFSSAADKRQGRVGAWTIKKRNKASSRAFHAKTEKY</sequence>
<dbReference type="EMBL" id="JAHYIQ010000017">
    <property type="protein sequence ID" value="KAK1125047.1"/>
    <property type="molecule type" value="Genomic_DNA"/>
</dbReference>
<protein>
    <submittedName>
        <fullName evidence="2">Uncharacterized protein</fullName>
    </submittedName>
</protein>
<reference evidence="2" key="1">
    <citation type="submission" date="2021-10" db="EMBL/GenBank/DDBJ databases">
        <title>Melipona bicolor Genome sequencing and assembly.</title>
        <authorList>
            <person name="Araujo N.S."/>
            <person name="Arias M.C."/>
        </authorList>
    </citation>
    <scope>NUCLEOTIDE SEQUENCE</scope>
    <source>
        <strain evidence="2">USP_2M_L1-L4_2017</strain>
        <tissue evidence="2">Whole body</tissue>
    </source>
</reference>
<dbReference type="AlphaFoldDB" id="A0AA40FTX7"/>
<comment type="caution">
    <text evidence="2">The sequence shown here is derived from an EMBL/GenBank/DDBJ whole genome shotgun (WGS) entry which is preliminary data.</text>
</comment>
<evidence type="ECO:0000313" key="2">
    <source>
        <dbReference type="EMBL" id="KAK1125047.1"/>
    </source>
</evidence>
<organism evidence="2 3">
    <name type="scientific">Melipona bicolor</name>
    <dbReference type="NCBI Taxonomy" id="60889"/>
    <lineage>
        <taxon>Eukaryota</taxon>
        <taxon>Metazoa</taxon>
        <taxon>Ecdysozoa</taxon>
        <taxon>Arthropoda</taxon>
        <taxon>Hexapoda</taxon>
        <taxon>Insecta</taxon>
        <taxon>Pterygota</taxon>
        <taxon>Neoptera</taxon>
        <taxon>Endopterygota</taxon>
        <taxon>Hymenoptera</taxon>
        <taxon>Apocrita</taxon>
        <taxon>Aculeata</taxon>
        <taxon>Apoidea</taxon>
        <taxon>Anthophila</taxon>
        <taxon>Apidae</taxon>
        <taxon>Melipona</taxon>
    </lineage>
</organism>
<gene>
    <name evidence="2" type="ORF">K0M31_006385</name>
</gene>
<feature type="compositionally biased region" description="Basic and acidic residues" evidence="1">
    <location>
        <begin position="47"/>
        <end position="58"/>
    </location>
</feature>
<accession>A0AA40FTX7</accession>
<dbReference type="Proteomes" id="UP001177670">
    <property type="component" value="Unassembled WGS sequence"/>
</dbReference>